<dbReference type="InterPro" id="IPR004226">
    <property type="entry name" value="TBCA"/>
</dbReference>
<name>A0A7J7IM73_9RHOD</name>
<keyword evidence="3" id="KW-0206">Cytoskeleton</keyword>
<dbReference type="InterPro" id="IPR036126">
    <property type="entry name" value="TBCA_sf"/>
</dbReference>
<sequence length="111" mass="12817">MEQSVEKELKIKTSVVLRTAKDLEYYFRESELLKAKYRESNEEQRGSLRQLQDVIAETELMIPDAQLRLQRAVNELEESLEKANDAGLSGTDSAERARSCLQDLRDRLTEV</sequence>
<gene>
    <name evidence="4" type="ORF">F1559_003876</name>
</gene>
<dbReference type="GO" id="GO:0007021">
    <property type="term" value="P:tubulin complex assembly"/>
    <property type="evidence" value="ECO:0007669"/>
    <property type="project" value="UniProtKB-UniRule"/>
</dbReference>
<dbReference type="PANTHER" id="PTHR21500:SF0">
    <property type="entry name" value="TUBULIN-SPECIFIC CHAPERONE A"/>
    <property type="match status" value="1"/>
</dbReference>
<evidence type="ECO:0000256" key="3">
    <source>
        <dbReference type="RuleBase" id="RU364030"/>
    </source>
</evidence>
<dbReference type="GO" id="GO:0048487">
    <property type="term" value="F:beta-tubulin binding"/>
    <property type="evidence" value="ECO:0007669"/>
    <property type="project" value="InterPro"/>
</dbReference>
<reference evidence="4 5" key="1">
    <citation type="journal article" date="2020" name="J. Phycol.">
        <title>Comparative genome analysis reveals Cyanidiococcus gen. nov., a new extremophilic red algal genus sister to Cyanidioschyzon (Cyanidioschyzonaceae, Rhodophyta).</title>
        <authorList>
            <person name="Liu S.-L."/>
            <person name="Chiang Y.-R."/>
            <person name="Yoon H.S."/>
            <person name="Fu H.-Y."/>
        </authorList>
    </citation>
    <scope>NUCLEOTIDE SEQUENCE [LARGE SCALE GENOMIC DNA]</scope>
    <source>
        <strain evidence="4 5">THAL066</strain>
    </source>
</reference>
<dbReference type="EMBL" id="VWRR01000004">
    <property type="protein sequence ID" value="KAF6004215.1"/>
    <property type="molecule type" value="Genomic_DNA"/>
</dbReference>
<evidence type="ECO:0000313" key="5">
    <source>
        <dbReference type="Proteomes" id="UP000530660"/>
    </source>
</evidence>
<dbReference type="PANTHER" id="PTHR21500">
    <property type="entry name" value="TUBULIN-SPECIFIC CHAPERONE A"/>
    <property type="match status" value="1"/>
</dbReference>
<comment type="similarity">
    <text evidence="1 3">Belongs to the TBCA family.</text>
</comment>
<evidence type="ECO:0000256" key="1">
    <source>
        <dbReference type="ARBA" id="ARBA00006806"/>
    </source>
</evidence>
<comment type="caution">
    <text evidence="4">The sequence shown here is derived from an EMBL/GenBank/DDBJ whole genome shotgun (WGS) entry which is preliminary data.</text>
</comment>
<organism evidence="4 5">
    <name type="scientific">Cyanidiococcus yangmingshanensis</name>
    <dbReference type="NCBI Taxonomy" id="2690220"/>
    <lineage>
        <taxon>Eukaryota</taxon>
        <taxon>Rhodophyta</taxon>
        <taxon>Bangiophyceae</taxon>
        <taxon>Cyanidiales</taxon>
        <taxon>Cyanidiaceae</taxon>
        <taxon>Cyanidiococcus</taxon>
    </lineage>
</organism>
<dbReference type="GO" id="GO:0007023">
    <property type="term" value="P:post-chaperonin tubulin folding pathway"/>
    <property type="evidence" value="ECO:0007669"/>
    <property type="project" value="UniProtKB-UniRule"/>
</dbReference>
<dbReference type="GO" id="GO:0005874">
    <property type="term" value="C:microtubule"/>
    <property type="evidence" value="ECO:0007669"/>
    <property type="project" value="UniProtKB-KW"/>
</dbReference>
<protein>
    <recommendedName>
        <fullName evidence="3">Tubulin-specific chaperone A</fullName>
    </recommendedName>
</protein>
<keyword evidence="3" id="KW-0493">Microtubule</keyword>
<comment type="subcellular location">
    <subcellularLocation>
        <location evidence="3">Cytoplasm</location>
        <location evidence="3">Cytoskeleton</location>
    </subcellularLocation>
</comment>
<evidence type="ECO:0000313" key="4">
    <source>
        <dbReference type="EMBL" id="KAF6004215.1"/>
    </source>
</evidence>
<dbReference type="Proteomes" id="UP000530660">
    <property type="component" value="Unassembled WGS sequence"/>
</dbReference>
<dbReference type="Pfam" id="PF02970">
    <property type="entry name" value="TBCA"/>
    <property type="match status" value="1"/>
</dbReference>
<dbReference type="Gene3D" id="1.20.58.90">
    <property type="match status" value="1"/>
</dbReference>
<keyword evidence="5" id="KW-1185">Reference proteome</keyword>
<proteinExistence type="inferred from homology"/>
<evidence type="ECO:0000256" key="2">
    <source>
        <dbReference type="ARBA" id="ARBA00023186"/>
    </source>
</evidence>
<dbReference type="GO" id="GO:0005829">
    <property type="term" value="C:cytosol"/>
    <property type="evidence" value="ECO:0007669"/>
    <property type="project" value="TreeGrafter"/>
</dbReference>
<dbReference type="OrthoDB" id="296187at2759"/>
<dbReference type="SUPFAM" id="SSF46988">
    <property type="entry name" value="Tubulin chaperone cofactor A"/>
    <property type="match status" value="1"/>
</dbReference>
<comment type="subunit">
    <text evidence="3">Supercomplex made of cofactors A to E. Cofactors A and D function by capturing and stabilizing tubulin in a quasi-native conformation. Cofactor E binds to the cofactor D-tubulin complex; interaction with cofactor C then causes the release of tubulin polypeptides that are committed to the native state.</text>
</comment>
<accession>A0A7J7IM73</accession>
<dbReference type="AlphaFoldDB" id="A0A7J7IM73"/>
<keyword evidence="3" id="KW-0963">Cytoplasm</keyword>
<keyword evidence="2 3" id="KW-0143">Chaperone</keyword>